<proteinExistence type="predicted"/>
<comment type="caution">
    <text evidence="1">The sequence shown here is derived from an EMBL/GenBank/DDBJ whole genome shotgun (WGS) entry which is preliminary data.</text>
</comment>
<evidence type="ECO:0000313" key="2">
    <source>
        <dbReference type="Proteomes" id="UP001457282"/>
    </source>
</evidence>
<gene>
    <name evidence="1" type="ORF">M0R45_006455</name>
</gene>
<dbReference type="EMBL" id="JBEDUW010000001">
    <property type="protein sequence ID" value="KAK9950993.1"/>
    <property type="molecule type" value="Genomic_DNA"/>
</dbReference>
<name>A0AAW1YR34_RUBAR</name>
<keyword evidence="2" id="KW-1185">Reference proteome</keyword>
<organism evidence="1 2">
    <name type="scientific">Rubus argutus</name>
    <name type="common">Southern blackberry</name>
    <dbReference type="NCBI Taxonomy" id="59490"/>
    <lineage>
        <taxon>Eukaryota</taxon>
        <taxon>Viridiplantae</taxon>
        <taxon>Streptophyta</taxon>
        <taxon>Embryophyta</taxon>
        <taxon>Tracheophyta</taxon>
        <taxon>Spermatophyta</taxon>
        <taxon>Magnoliopsida</taxon>
        <taxon>eudicotyledons</taxon>
        <taxon>Gunneridae</taxon>
        <taxon>Pentapetalae</taxon>
        <taxon>rosids</taxon>
        <taxon>fabids</taxon>
        <taxon>Rosales</taxon>
        <taxon>Rosaceae</taxon>
        <taxon>Rosoideae</taxon>
        <taxon>Rosoideae incertae sedis</taxon>
        <taxon>Rubus</taxon>
    </lineage>
</organism>
<reference evidence="1 2" key="1">
    <citation type="journal article" date="2023" name="G3 (Bethesda)">
        <title>A chromosome-length genome assembly and annotation of blackberry (Rubus argutus, cv. 'Hillquist').</title>
        <authorList>
            <person name="Bruna T."/>
            <person name="Aryal R."/>
            <person name="Dudchenko O."/>
            <person name="Sargent D.J."/>
            <person name="Mead D."/>
            <person name="Buti M."/>
            <person name="Cavallini A."/>
            <person name="Hytonen T."/>
            <person name="Andres J."/>
            <person name="Pham M."/>
            <person name="Weisz D."/>
            <person name="Mascagni F."/>
            <person name="Usai G."/>
            <person name="Natali L."/>
            <person name="Bassil N."/>
            <person name="Fernandez G.E."/>
            <person name="Lomsadze A."/>
            <person name="Armour M."/>
            <person name="Olukolu B."/>
            <person name="Poorten T."/>
            <person name="Britton C."/>
            <person name="Davik J."/>
            <person name="Ashrafi H."/>
            <person name="Aiden E.L."/>
            <person name="Borodovsky M."/>
            <person name="Worthington M."/>
        </authorList>
    </citation>
    <scope>NUCLEOTIDE SEQUENCE [LARGE SCALE GENOMIC DNA]</scope>
    <source>
        <strain evidence="1">PI 553951</strain>
    </source>
</reference>
<protein>
    <submittedName>
        <fullName evidence="1">Uncharacterized protein</fullName>
    </submittedName>
</protein>
<dbReference type="AlphaFoldDB" id="A0AAW1YR34"/>
<dbReference type="Proteomes" id="UP001457282">
    <property type="component" value="Unassembled WGS sequence"/>
</dbReference>
<accession>A0AAW1YR34</accession>
<evidence type="ECO:0000313" key="1">
    <source>
        <dbReference type="EMBL" id="KAK9950993.1"/>
    </source>
</evidence>
<sequence>MQFHELEERIKAQNEKENKKENIVLQAHDAASSPSLLCPEEPVLFPCHRRYPSTASSKTQVVAAPALDASTRSILPRLGVASAHHGAARGRKKVAAQLCTIRRLYTPHCRRQFPPQTAAAAH</sequence>